<feature type="region of interest" description="Disordered" evidence="4">
    <location>
        <begin position="1026"/>
        <end position="1119"/>
    </location>
</feature>
<dbReference type="PROSITE" id="PS50002">
    <property type="entry name" value="SH3"/>
    <property type="match status" value="1"/>
</dbReference>
<proteinExistence type="predicted"/>
<dbReference type="Pfam" id="PF02201">
    <property type="entry name" value="SWIB"/>
    <property type="match status" value="1"/>
</dbReference>
<dbReference type="AlphaFoldDB" id="A0AAD4HGF1"/>
<dbReference type="Gene3D" id="1.10.245.10">
    <property type="entry name" value="SWIB/MDM2 domain"/>
    <property type="match status" value="1"/>
</dbReference>
<accession>A0AAD4HGF1</accession>
<evidence type="ECO:0000259" key="7">
    <source>
        <dbReference type="PROSITE" id="PS51925"/>
    </source>
</evidence>
<feature type="compositionally biased region" description="Low complexity" evidence="4">
    <location>
        <begin position="1029"/>
        <end position="1047"/>
    </location>
</feature>
<comment type="caution">
    <text evidence="8">The sequence shown here is derived from an EMBL/GenBank/DDBJ whole genome shotgun (WGS) entry which is preliminary data.</text>
</comment>
<keyword evidence="1 2" id="KW-0728">SH3 domain</keyword>
<feature type="coiled-coil region" evidence="3">
    <location>
        <begin position="580"/>
        <end position="656"/>
    </location>
</feature>
<dbReference type="PRINTS" id="PR00452">
    <property type="entry name" value="SH3DOMAIN"/>
</dbReference>
<dbReference type="RefSeq" id="XP_041220130.1">
    <property type="nucleotide sequence ID" value="XM_041370482.1"/>
</dbReference>
<dbReference type="InterPro" id="IPR036028">
    <property type="entry name" value="SH3-like_dom_sf"/>
</dbReference>
<feature type="compositionally biased region" description="Polar residues" evidence="4">
    <location>
        <begin position="1061"/>
        <end position="1106"/>
    </location>
</feature>
<feature type="region of interest" description="Disordered" evidence="4">
    <location>
        <begin position="730"/>
        <end position="880"/>
    </location>
</feature>
<dbReference type="InterPro" id="IPR027267">
    <property type="entry name" value="AH/BAR_dom_sf"/>
</dbReference>
<dbReference type="CDD" id="cd10568">
    <property type="entry name" value="SWIB_like"/>
    <property type="match status" value="1"/>
</dbReference>
<dbReference type="InterPro" id="IPR036885">
    <property type="entry name" value="SWIB_MDM2_dom_sf"/>
</dbReference>
<evidence type="ECO:0000256" key="4">
    <source>
        <dbReference type="SAM" id="MobiDB-lite"/>
    </source>
</evidence>
<dbReference type="SMART" id="SM00326">
    <property type="entry name" value="SH3"/>
    <property type="match status" value="1"/>
</dbReference>
<feature type="compositionally biased region" description="Polar residues" evidence="4">
    <location>
        <begin position="735"/>
        <end position="750"/>
    </location>
</feature>
<dbReference type="CDD" id="cd00174">
    <property type="entry name" value="SH3"/>
    <property type="match status" value="1"/>
</dbReference>
<dbReference type="InterPro" id="IPR001452">
    <property type="entry name" value="SH3_domain"/>
</dbReference>
<dbReference type="Pfam" id="PF00018">
    <property type="entry name" value="SH3_1"/>
    <property type="match status" value="1"/>
</dbReference>
<organism evidence="8 9">
    <name type="scientific">Suillus fuscotomentosus</name>
    <dbReference type="NCBI Taxonomy" id="1912939"/>
    <lineage>
        <taxon>Eukaryota</taxon>
        <taxon>Fungi</taxon>
        <taxon>Dikarya</taxon>
        <taxon>Basidiomycota</taxon>
        <taxon>Agaricomycotina</taxon>
        <taxon>Agaricomycetes</taxon>
        <taxon>Agaricomycetidae</taxon>
        <taxon>Boletales</taxon>
        <taxon>Suillineae</taxon>
        <taxon>Suillaceae</taxon>
        <taxon>Suillus</taxon>
    </lineage>
</organism>
<reference evidence="8" key="1">
    <citation type="journal article" date="2020" name="New Phytol.">
        <title>Comparative genomics reveals dynamic genome evolution in host specialist ectomycorrhizal fungi.</title>
        <authorList>
            <person name="Lofgren L.A."/>
            <person name="Nguyen N.H."/>
            <person name="Vilgalys R."/>
            <person name="Ruytinx J."/>
            <person name="Liao H.L."/>
            <person name="Branco S."/>
            <person name="Kuo A."/>
            <person name="LaButti K."/>
            <person name="Lipzen A."/>
            <person name="Andreopoulos W."/>
            <person name="Pangilinan J."/>
            <person name="Riley R."/>
            <person name="Hundley H."/>
            <person name="Na H."/>
            <person name="Barry K."/>
            <person name="Grigoriev I.V."/>
            <person name="Stajich J.E."/>
            <person name="Kennedy P.G."/>
        </authorList>
    </citation>
    <scope>NUCLEOTIDE SEQUENCE</scope>
    <source>
        <strain evidence="8">FC203</strain>
    </source>
</reference>
<evidence type="ECO:0000259" key="6">
    <source>
        <dbReference type="PROSITE" id="PS51021"/>
    </source>
</evidence>
<name>A0AAD4HGF1_9AGAM</name>
<dbReference type="SMART" id="SM00151">
    <property type="entry name" value="SWIB"/>
    <property type="match status" value="1"/>
</dbReference>
<dbReference type="SUPFAM" id="SSF103657">
    <property type="entry name" value="BAR/IMD domain-like"/>
    <property type="match status" value="1"/>
</dbReference>
<dbReference type="PROSITE" id="PS51021">
    <property type="entry name" value="BAR"/>
    <property type="match status" value="1"/>
</dbReference>
<dbReference type="Gene3D" id="1.20.1270.60">
    <property type="entry name" value="Arfaptin homology (AH) domain/BAR domain"/>
    <property type="match status" value="1"/>
</dbReference>
<keyword evidence="3" id="KW-0175">Coiled coil</keyword>
<keyword evidence="9" id="KW-1185">Reference proteome</keyword>
<feature type="domain" description="SH3" evidence="5">
    <location>
        <begin position="883"/>
        <end position="942"/>
    </location>
</feature>
<evidence type="ECO:0000259" key="5">
    <source>
        <dbReference type="PROSITE" id="PS50002"/>
    </source>
</evidence>
<dbReference type="GO" id="GO:0005737">
    <property type="term" value="C:cytoplasm"/>
    <property type="evidence" value="ECO:0007669"/>
    <property type="project" value="InterPro"/>
</dbReference>
<dbReference type="InterPro" id="IPR003121">
    <property type="entry name" value="SWIB_MDM2_domain"/>
</dbReference>
<evidence type="ECO:0000256" key="2">
    <source>
        <dbReference type="PROSITE-ProRule" id="PRU00192"/>
    </source>
</evidence>
<dbReference type="InterPro" id="IPR004148">
    <property type="entry name" value="BAR_dom"/>
</dbReference>
<evidence type="ECO:0000313" key="9">
    <source>
        <dbReference type="Proteomes" id="UP001195769"/>
    </source>
</evidence>
<dbReference type="Pfam" id="PF03114">
    <property type="entry name" value="BAR"/>
    <property type="match status" value="1"/>
</dbReference>
<evidence type="ECO:0000256" key="3">
    <source>
        <dbReference type="SAM" id="Coils"/>
    </source>
</evidence>
<dbReference type="Proteomes" id="UP001195769">
    <property type="component" value="Unassembled WGS sequence"/>
</dbReference>
<dbReference type="InterPro" id="IPR019835">
    <property type="entry name" value="SWIB_domain"/>
</dbReference>
<evidence type="ECO:0000313" key="8">
    <source>
        <dbReference type="EMBL" id="KAG1894554.1"/>
    </source>
</evidence>
<dbReference type="PROSITE" id="PS51925">
    <property type="entry name" value="SWIB_MDM2"/>
    <property type="match status" value="1"/>
</dbReference>
<dbReference type="Gene3D" id="2.30.30.40">
    <property type="entry name" value="SH3 Domains"/>
    <property type="match status" value="1"/>
</dbReference>
<evidence type="ECO:0000256" key="1">
    <source>
        <dbReference type="ARBA" id="ARBA00022443"/>
    </source>
</evidence>
<dbReference type="EMBL" id="JABBWK010000078">
    <property type="protein sequence ID" value="KAG1894554.1"/>
    <property type="molecule type" value="Genomic_DNA"/>
</dbReference>
<dbReference type="PANTHER" id="PTHR13844">
    <property type="entry name" value="SWI/SNF-RELATED MATRIX-ASSOCIATED ACTIN-DEPENDENT REGULATOR OF CHROMATIN SUBFAMILY D"/>
    <property type="match status" value="1"/>
</dbReference>
<feature type="domain" description="BAR" evidence="6">
    <location>
        <begin position="466"/>
        <end position="698"/>
    </location>
</feature>
<feature type="compositionally biased region" description="Low complexity" evidence="4">
    <location>
        <begin position="844"/>
        <end position="860"/>
    </location>
</feature>
<gene>
    <name evidence="8" type="ORF">F5891DRAFT_1281560</name>
</gene>
<dbReference type="SMART" id="SM00721">
    <property type="entry name" value="BAR"/>
    <property type="match status" value="1"/>
</dbReference>
<dbReference type="GeneID" id="64664780"/>
<dbReference type="SUPFAM" id="SSF50044">
    <property type="entry name" value="SH3-domain"/>
    <property type="match status" value="1"/>
</dbReference>
<feature type="domain" description="DM2" evidence="7">
    <location>
        <begin position="203"/>
        <end position="280"/>
    </location>
</feature>
<protein>
    <submittedName>
        <fullName evidence="8">BAR-domain-containing protein</fullName>
    </submittedName>
</protein>
<feature type="compositionally biased region" description="Polar residues" evidence="4">
    <location>
        <begin position="808"/>
        <end position="818"/>
    </location>
</feature>
<sequence length="1119" mass="125678">MDGVKAAKRRKITDKSVPNALAQLPEFAEDSHMYQSLLEMEKRLDWTMNRKKVEVQDALARNPTVVSHACNIRLVLTDYQTARTLRLFLSHTVSGQLWQTGEAGAEGVNFETGQGIPAWSLKVEGRLLELPNQRARDRVSPRKFSTLIKRMIVELDRDPTLYPDGNVIEWPRGPTIQQPLDGFTVRRTGDQPTKVRLIVYLEQTPEQYKVASDLGNVLGIKEESRIGIIQAMWNYIKIHGLQDKTDRRRIRADDYLRPIFGGEGIMFHQLPELVNRYLMPPDPVVIYYTINPAQIPPERPSAWDIEVKMEDTSLKNRIMVTVQSSKDSTSDLTKLDDEIALLSQSLHNSHTKRQFLQSFARDPANFIQTWLASQSRDLESVLGSGPSEGATIRAEELRRSDFFRLPWVEEAVAVHEGLRLASRDYNSSKRPRWALRRHTFLILTVMASKQASLLLIAFELVMKWAGEKISSRDKTIVAEEFKDIEQDIELRKEGIQKLQAAAEDYQHVLSKKKESTVIQEAEKLMPLDALGIVMISHGEEFGDESAFGTSLVKLGRAHCKVATLQEAFALTFQDTFITSCQNFVQDIKDYEHQRKKLESRRLSYDAAITKFDKIKGSKKEKEKERREAEDELQRSRLRYEETAEDVRSRMQAIQENEIQQLRELTSFLDLKLNFAKQYYEVLQDVKANWCDESTLAKFETQRKSFHPPVFSRATDDGRFQSVSKGSMISHASGAVASSNGSDEHTSSPISTRRKSDAGNKTISRPSSRASRKRSDSSVTRKRSDSEATSGAPETPKADISGKKMNITGWASSAMSSMTGRGKKDRDNFAALTNGDDPETDITDFSRPPSSRSFSRKSPSSKAKELLNGSPKTATQIMKPPSQYAQKLVRALHDFTGSSDELTFKAGDEIIVIQEVLDEWWLGVLSNGRKGLFPSTYTETISLSPSSYRVSAQSSEDDLHYTAASEDSEDDVSYLLGSRVMDTSHISARFGHGFDTESVTSTVPEDEEESRLVTAKIDEEDVYYNPRHASPQLLPPSISSSRPTSESSFAIKRAPPPLPSRRLTNTAAPPLPSRTSIKPQSQFNSPRPLTSAYLTPSPSASSVQGPNVSPFDSLLDVSST</sequence>
<dbReference type="SUPFAM" id="SSF47592">
    <property type="entry name" value="SWIB/MDM2 domain"/>
    <property type="match status" value="1"/>
</dbReference>